<protein>
    <submittedName>
        <fullName evidence="2">AMP nucleosidase</fullName>
    </submittedName>
</protein>
<sequence>MSDTLKLVKDQFSSEAELKKAIDKACDLMEEIYDSGKYPQMIVERIWSKHNPVIDGELAQPKAYRWYLKREIERLVTNGATVFVKPSREALPMNNPDLFDNLDESDWDITQKKLFLFRAERIDISLDRLRHYTGTKPADFQRYILFTNYDMHVEVFLDKFPDCVKPEREGVQMPAYHHKMDNNSGLTLINIGVGPSNAKTITDHVGVLRPDAMVMVGHCGGLRNHQDIGDFVLANGYYRADRVLDDLFPIGIPISPNYILNRYLKEVLDQHDMNHRIGTVYTTANRNWEFSKAKTVEEIHMSRSVAIDMESSTVATNGFRYRIPHATLLCVSDKPLHGKPKLTDAAQSFYQNSKEMHLEMVIDALQMVKDSYPEGLPNSSIRAFNEPLMGGSG</sequence>
<dbReference type="InterPro" id="IPR047039">
    <property type="entry name" value="AMN_phosphorylase"/>
</dbReference>
<dbReference type="Gene3D" id="3.40.50.1580">
    <property type="entry name" value="Nucleoside phosphorylase domain"/>
    <property type="match status" value="1"/>
</dbReference>
<name>A0A9X2L2G6_9BACT</name>
<dbReference type="AlphaFoldDB" id="A0A9X2L2G6"/>
<dbReference type="GO" id="GO:0008714">
    <property type="term" value="F:AMP nucleosidase activity"/>
    <property type="evidence" value="ECO:0007669"/>
    <property type="project" value="InterPro"/>
</dbReference>
<dbReference type="PANTHER" id="PTHR43691:SF6">
    <property type="entry name" value="AMP NUCLEOSIDASE"/>
    <property type="match status" value="1"/>
</dbReference>
<evidence type="ECO:0000313" key="2">
    <source>
        <dbReference type="EMBL" id="MCP9291106.1"/>
    </source>
</evidence>
<dbReference type="InterPro" id="IPR000845">
    <property type="entry name" value="Nucleoside_phosphorylase_d"/>
</dbReference>
<gene>
    <name evidence="2" type="ORF">NM125_05885</name>
</gene>
<dbReference type="CDD" id="cd17762">
    <property type="entry name" value="AMN"/>
    <property type="match status" value="1"/>
</dbReference>
<keyword evidence="3" id="KW-1185">Reference proteome</keyword>
<dbReference type="GO" id="GO:0009116">
    <property type="term" value="P:nucleoside metabolic process"/>
    <property type="evidence" value="ECO:0007669"/>
    <property type="project" value="InterPro"/>
</dbReference>
<dbReference type="SUPFAM" id="SSF53167">
    <property type="entry name" value="Purine and uridine phosphorylases"/>
    <property type="match status" value="1"/>
</dbReference>
<evidence type="ECO:0000259" key="1">
    <source>
        <dbReference type="Pfam" id="PF01048"/>
    </source>
</evidence>
<feature type="domain" description="Nucleoside phosphorylase" evidence="1">
    <location>
        <begin position="169"/>
        <end position="360"/>
    </location>
</feature>
<comment type="caution">
    <text evidence="2">The sequence shown here is derived from an EMBL/GenBank/DDBJ whole genome shotgun (WGS) entry which is preliminary data.</text>
</comment>
<dbReference type="PANTHER" id="PTHR43691">
    <property type="entry name" value="URIDINE PHOSPHORYLASE"/>
    <property type="match status" value="1"/>
</dbReference>
<reference evidence="2" key="1">
    <citation type="submission" date="2022-06" db="EMBL/GenBank/DDBJ databases">
        <title>Gracilimonas sp. CAU 1638 isolated from sea sediment.</title>
        <authorList>
            <person name="Kim W."/>
        </authorList>
    </citation>
    <scope>NUCLEOTIDE SEQUENCE</scope>
    <source>
        <strain evidence="2">CAU 1638</strain>
    </source>
</reference>
<accession>A0A9X2L2G6</accession>
<dbReference type="InterPro" id="IPR035994">
    <property type="entry name" value="Nucleoside_phosphorylase_sf"/>
</dbReference>
<dbReference type="GO" id="GO:0005829">
    <property type="term" value="C:cytosol"/>
    <property type="evidence" value="ECO:0007669"/>
    <property type="project" value="TreeGrafter"/>
</dbReference>
<dbReference type="RefSeq" id="WP_255133747.1">
    <property type="nucleotide sequence ID" value="NZ_CP175953.1"/>
</dbReference>
<dbReference type="Pfam" id="PF01048">
    <property type="entry name" value="PNP_UDP_1"/>
    <property type="match status" value="1"/>
</dbReference>
<proteinExistence type="predicted"/>
<organism evidence="2 3">
    <name type="scientific">Gracilimonas sediminicola</name>
    <dbReference type="NCBI Taxonomy" id="2952158"/>
    <lineage>
        <taxon>Bacteria</taxon>
        <taxon>Pseudomonadati</taxon>
        <taxon>Balneolota</taxon>
        <taxon>Balneolia</taxon>
        <taxon>Balneolales</taxon>
        <taxon>Balneolaceae</taxon>
        <taxon>Gracilimonas</taxon>
    </lineage>
</organism>
<evidence type="ECO:0000313" key="3">
    <source>
        <dbReference type="Proteomes" id="UP001139125"/>
    </source>
</evidence>
<dbReference type="EMBL" id="JANDBC010000001">
    <property type="protein sequence ID" value="MCP9291106.1"/>
    <property type="molecule type" value="Genomic_DNA"/>
</dbReference>
<dbReference type="Proteomes" id="UP001139125">
    <property type="component" value="Unassembled WGS sequence"/>
</dbReference>